<protein>
    <submittedName>
        <fullName evidence="1">Uncharacterized protein</fullName>
    </submittedName>
</protein>
<evidence type="ECO:0000313" key="1">
    <source>
        <dbReference type="EMBL" id="MFC0632772.1"/>
    </source>
</evidence>
<reference evidence="1 2" key="1">
    <citation type="submission" date="2024-09" db="EMBL/GenBank/DDBJ databases">
        <authorList>
            <person name="Sun Q."/>
            <person name="Mori K."/>
        </authorList>
    </citation>
    <scope>NUCLEOTIDE SEQUENCE [LARGE SCALE GENOMIC DNA]</scope>
    <source>
        <strain evidence="1 2">NCAIM B.02621</strain>
    </source>
</reference>
<comment type="caution">
    <text evidence="1">The sequence shown here is derived from an EMBL/GenBank/DDBJ whole genome shotgun (WGS) entry which is preliminary data.</text>
</comment>
<keyword evidence="2" id="KW-1185">Reference proteome</keyword>
<organism evidence="1 2">
    <name type="scientific">Brevundimonas balnearis</name>
    <dbReference type="NCBI Taxonomy" id="1572858"/>
    <lineage>
        <taxon>Bacteria</taxon>
        <taxon>Pseudomonadati</taxon>
        <taxon>Pseudomonadota</taxon>
        <taxon>Alphaproteobacteria</taxon>
        <taxon>Caulobacterales</taxon>
        <taxon>Caulobacteraceae</taxon>
        <taxon>Brevundimonas</taxon>
    </lineage>
</organism>
<accession>A0ABV6QZJ0</accession>
<evidence type="ECO:0000313" key="2">
    <source>
        <dbReference type="Proteomes" id="UP001589906"/>
    </source>
</evidence>
<dbReference type="Gene3D" id="3.40.50.300">
    <property type="entry name" value="P-loop containing nucleotide triphosphate hydrolases"/>
    <property type="match status" value="1"/>
</dbReference>
<dbReference type="Proteomes" id="UP001589906">
    <property type="component" value="Unassembled WGS sequence"/>
</dbReference>
<dbReference type="InterPro" id="IPR027417">
    <property type="entry name" value="P-loop_NTPase"/>
</dbReference>
<proteinExistence type="predicted"/>
<gene>
    <name evidence="1" type="ORF">ACFFGE_02640</name>
</gene>
<sequence>MFLARWRKTPEKAIATALKTLDQAGAHVTGLALTQVDMNAQAKYGYGDAGYYYADYKKYYAA</sequence>
<dbReference type="RefSeq" id="WP_376834024.1">
    <property type="nucleotide sequence ID" value="NZ_JBHLSW010000003.1"/>
</dbReference>
<dbReference type="EMBL" id="JBHLSW010000003">
    <property type="protein sequence ID" value="MFC0632772.1"/>
    <property type="molecule type" value="Genomic_DNA"/>
</dbReference>
<name>A0ABV6QZJ0_9CAUL</name>